<feature type="domain" description="IrrE N-terminal-like" evidence="1">
    <location>
        <begin position="181"/>
        <end position="256"/>
    </location>
</feature>
<dbReference type="AlphaFoldDB" id="A0A2T1BZU0"/>
<evidence type="ECO:0000313" key="3">
    <source>
        <dbReference type="Proteomes" id="UP000238762"/>
    </source>
</evidence>
<organism evidence="2 3">
    <name type="scientific">Merismopedia glauca CCAP 1448/3</name>
    <dbReference type="NCBI Taxonomy" id="1296344"/>
    <lineage>
        <taxon>Bacteria</taxon>
        <taxon>Bacillati</taxon>
        <taxon>Cyanobacteriota</taxon>
        <taxon>Cyanophyceae</taxon>
        <taxon>Synechococcales</taxon>
        <taxon>Merismopediaceae</taxon>
        <taxon>Merismopedia</taxon>
    </lineage>
</organism>
<reference evidence="2 3" key="2">
    <citation type="submission" date="2018-03" db="EMBL/GenBank/DDBJ databases">
        <title>The ancient ancestry and fast evolution of plastids.</title>
        <authorList>
            <person name="Moore K.R."/>
            <person name="Magnabosco C."/>
            <person name="Momper L."/>
            <person name="Gold D.A."/>
            <person name="Bosak T."/>
            <person name="Fournier G.P."/>
        </authorList>
    </citation>
    <scope>NUCLEOTIDE SEQUENCE [LARGE SCALE GENOMIC DNA]</scope>
    <source>
        <strain evidence="2 3">CCAP 1448/3</strain>
    </source>
</reference>
<dbReference type="OrthoDB" id="9794834at2"/>
<evidence type="ECO:0000313" key="2">
    <source>
        <dbReference type="EMBL" id="PSB01539.1"/>
    </source>
</evidence>
<dbReference type="Gene3D" id="1.10.10.2910">
    <property type="match status" value="1"/>
</dbReference>
<protein>
    <recommendedName>
        <fullName evidence="1">IrrE N-terminal-like domain-containing protein</fullName>
    </recommendedName>
</protein>
<comment type="caution">
    <text evidence="2">The sequence shown here is derived from an EMBL/GenBank/DDBJ whole genome shotgun (WGS) entry which is preliminary data.</text>
</comment>
<gene>
    <name evidence="2" type="ORF">C7B64_17720</name>
</gene>
<keyword evidence="3" id="KW-1185">Reference proteome</keyword>
<evidence type="ECO:0000259" key="1">
    <source>
        <dbReference type="Pfam" id="PF06114"/>
    </source>
</evidence>
<dbReference type="InterPro" id="IPR010359">
    <property type="entry name" value="IrrE_HExxH"/>
</dbReference>
<proteinExistence type="predicted"/>
<dbReference type="Proteomes" id="UP000238762">
    <property type="component" value="Unassembled WGS sequence"/>
</dbReference>
<name>A0A2T1BZU0_9CYAN</name>
<dbReference type="RefSeq" id="WP_106289984.1">
    <property type="nucleotide sequence ID" value="NZ_CAWNTC010000131.1"/>
</dbReference>
<reference evidence="2 3" key="1">
    <citation type="submission" date="2018-02" db="EMBL/GenBank/DDBJ databases">
        <authorList>
            <person name="Cohen D.B."/>
            <person name="Kent A.D."/>
        </authorList>
    </citation>
    <scope>NUCLEOTIDE SEQUENCE [LARGE SCALE GENOMIC DNA]</scope>
    <source>
        <strain evidence="2 3">CCAP 1448/3</strain>
    </source>
</reference>
<dbReference type="EMBL" id="PVWJ01000101">
    <property type="protein sequence ID" value="PSB01539.1"/>
    <property type="molecule type" value="Genomic_DNA"/>
</dbReference>
<accession>A0A2T1BZU0</accession>
<sequence>MTPTISMSDLYHKLSQLGIEPNYIRECALPSWWNEELETKPVAVLEGAGYIAKRLGLDLKSLLAKDEPPRFKPQPHTKFKQHLSPNHRTLVAHSLVHRLAEMVAYGTEATFTNIPADVNQIRSQILTKSEEALPWNGRVSLTLSPQIDLTALLDYCWQQGIAVLHFSHFPPHTRPIEGTIQWHRNRPVIIIGAHHQDSAKLAFILAHELGHLALGHLTEGMLVEENIDLDSPDEAEYCANQFAINLGLDKSDISAKEPSCLHPNGQQIINKYLADRLDWDRFDDDSYEYLEKVLGVELCQSVGIV</sequence>
<dbReference type="Pfam" id="PF06114">
    <property type="entry name" value="Peptidase_M78"/>
    <property type="match status" value="1"/>
</dbReference>